<dbReference type="Pfam" id="PF04536">
    <property type="entry name" value="TPM_phosphatase"/>
    <property type="match status" value="1"/>
</dbReference>
<evidence type="ECO:0000313" key="4">
    <source>
        <dbReference type="Proteomes" id="UP001184150"/>
    </source>
</evidence>
<dbReference type="Gene3D" id="3.10.310.50">
    <property type="match status" value="1"/>
</dbReference>
<evidence type="ECO:0000313" key="3">
    <source>
        <dbReference type="EMBL" id="MDR6512893.1"/>
    </source>
</evidence>
<gene>
    <name evidence="3" type="ORF">J2792_003780</name>
</gene>
<organism evidence="3 4">
    <name type="scientific">Novosphingobium capsulatum</name>
    <dbReference type="NCBI Taxonomy" id="13688"/>
    <lineage>
        <taxon>Bacteria</taxon>
        <taxon>Pseudomonadati</taxon>
        <taxon>Pseudomonadota</taxon>
        <taxon>Alphaproteobacteria</taxon>
        <taxon>Sphingomonadales</taxon>
        <taxon>Sphingomonadaceae</taxon>
        <taxon>Novosphingobium</taxon>
    </lineage>
</organism>
<dbReference type="PANTHER" id="PTHR30373">
    <property type="entry name" value="UPF0603 PROTEIN YGCG"/>
    <property type="match status" value="1"/>
</dbReference>
<keyword evidence="1" id="KW-0812">Transmembrane</keyword>
<protein>
    <submittedName>
        <fullName evidence="3">Membrane protein</fullName>
    </submittedName>
</protein>
<keyword evidence="4" id="KW-1185">Reference proteome</keyword>
<evidence type="ECO:0000259" key="2">
    <source>
        <dbReference type="Pfam" id="PF04536"/>
    </source>
</evidence>
<reference evidence="3 4" key="1">
    <citation type="submission" date="2023-07" db="EMBL/GenBank/DDBJ databases">
        <title>Sorghum-associated microbial communities from plants grown in Nebraska, USA.</title>
        <authorList>
            <person name="Schachtman D."/>
        </authorList>
    </citation>
    <scope>NUCLEOTIDE SEQUENCE [LARGE SCALE GENOMIC DNA]</scope>
    <source>
        <strain evidence="3 4">DS1027</strain>
    </source>
</reference>
<proteinExistence type="predicted"/>
<dbReference type="PANTHER" id="PTHR30373:SF8">
    <property type="entry name" value="BLL7265 PROTEIN"/>
    <property type="match status" value="1"/>
</dbReference>
<keyword evidence="1" id="KW-0472">Membrane</keyword>
<dbReference type="RefSeq" id="WP_309806300.1">
    <property type="nucleotide sequence ID" value="NZ_JAVDRD010000012.1"/>
</dbReference>
<feature type="transmembrane region" description="Helical" evidence="1">
    <location>
        <begin position="83"/>
        <end position="102"/>
    </location>
</feature>
<comment type="caution">
    <text evidence="3">The sequence shown here is derived from an EMBL/GenBank/DDBJ whole genome shotgun (WGS) entry which is preliminary data.</text>
</comment>
<keyword evidence="1" id="KW-1133">Transmembrane helix</keyword>
<feature type="domain" description="TPM" evidence="2">
    <location>
        <begin position="129"/>
        <end position="200"/>
    </location>
</feature>
<dbReference type="EMBL" id="JAVDRD010000012">
    <property type="protein sequence ID" value="MDR6512893.1"/>
    <property type="molecule type" value="Genomic_DNA"/>
</dbReference>
<evidence type="ECO:0000256" key="1">
    <source>
        <dbReference type="SAM" id="Phobius"/>
    </source>
</evidence>
<name>A0ABU1MRW1_9SPHN</name>
<feature type="transmembrane region" description="Helical" evidence="1">
    <location>
        <begin position="41"/>
        <end position="63"/>
    </location>
</feature>
<dbReference type="InterPro" id="IPR007621">
    <property type="entry name" value="TPM_dom"/>
</dbReference>
<sequence length="223" mass="23936">MILTEAEQARIAAAVARAEAETAGEIVPVITPASDPYADVALAWAVFIAFLALAALETAPAFYVALVDRVLGLWATQWTARAYFGLALSVALLKFTAMLALLQWRALRLWLTPTPIKRARVHARALTAFRLSAESRTTGRTGVVLYVSLAERKAEIIADSAIADRVRPDVWGEAMAALLGPLREGHLAEGMEAALAQIGAVLRQASPARAHDHNELPDGPILL</sequence>
<dbReference type="Proteomes" id="UP001184150">
    <property type="component" value="Unassembled WGS sequence"/>
</dbReference>
<accession>A0ABU1MRW1</accession>